<accession>A0AAV8WA64</accession>
<comment type="subcellular location">
    <subcellularLocation>
        <location evidence="1">Membrane</location>
        <topology evidence="1">Multi-pass membrane protein</topology>
    </subcellularLocation>
</comment>
<dbReference type="InterPro" id="IPR020903">
    <property type="entry name" value="ENaC_CS"/>
</dbReference>
<organism evidence="14 15">
    <name type="scientific">Exocentrus adspersus</name>
    <dbReference type="NCBI Taxonomy" id="1586481"/>
    <lineage>
        <taxon>Eukaryota</taxon>
        <taxon>Metazoa</taxon>
        <taxon>Ecdysozoa</taxon>
        <taxon>Arthropoda</taxon>
        <taxon>Hexapoda</taxon>
        <taxon>Insecta</taxon>
        <taxon>Pterygota</taxon>
        <taxon>Neoptera</taxon>
        <taxon>Endopterygota</taxon>
        <taxon>Coleoptera</taxon>
        <taxon>Polyphaga</taxon>
        <taxon>Cucujiformia</taxon>
        <taxon>Chrysomeloidea</taxon>
        <taxon>Cerambycidae</taxon>
        <taxon>Lamiinae</taxon>
        <taxon>Acanthocinini</taxon>
        <taxon>Exocentrus</taxon>
    </lineage>
</organism>
<dbReference type="Gene3D" id="2.60.470.10">
    <property type="entry name" value="Acid-sensing ion channels like domains"/>
    <property type="match status" value="1"/>
</dbReference>
<evidence type="ECO:0000256" key="3">
    <source>
        <dbReference type="ARBA" id="ARBA00022448"/>
    </source>
</evidence>
<evidence type="ECO:0000256" key="13">
    <source>
        <dbReference type="SAM" id="Phobius"/>
    </source>
</evidence>
<evidence type="ECO:0000256" key="12">
    <source>
        <dbReference type="RuleBase" id="RU000679"/>
    </source>
</evidence>
<dbReference type="AlphaFoldDB" id="A0AAV8WA64"/>
<dbReference type="GO" id="GO:0005886">
    <property type="term" value="C:plasma membrane"/>
    <property type="evidence" value="ECO:0007669"/>
    <property type="project" value="TreeGrafter"/>
</dbReference>
<evidence type="ECO:0000256" key="11">
    <source>
        <dbReference type="ARBA" id="ARBA00023303"/>
    </source>
</evidence>
<gene>
    <name evidence="14" type="ORF">NQ315_001962</name>
</gene>
<evidence type="ECO:0000256" key="8">
    <source>
        <dbReference type="ARBA" id="ARBA00023065"/>
    </source>
</evidence>
<keyword evidence="9 13" id="KW-0472">Membrane</keyword>
<keyword evidence="7" id="KW-0915">Sodium</keyword>
<sequence length="394" mass="45555">METNSDRKSLPDVSDFKARKGPGFRRNFIKYVQQYTDYTGIHGIRYIGESGRTIIERLTWTVWFGISIYLCLVLIIDTWQKWDTTPVLVSFSKAPISIWNVPFPAVTICPHTKSKQGMYNYTEALNNFMEHANLTGIEMRNFSASSLVCDSDFYNNKGNKTVDLDAIDHIVNIAPRLKNIFFQCRWDLHLDNCSQSFRKVLTEDGLCYTSNMLRKEELLRDNVYLHYDMGEGSSSDGWSLETGYPESASKDSFPRRAKFSGFTGSQVLVLTDYLQDLDYACKGPVQGFKIILHHPAEMPRVTMNYLQASLNEELLVLITPDMMTTSRGIRSYDPLKRQCFFPNERYLFFFQTYTQQNCEFECLTNYTLSRCGCVAFYMPCKYFLRVSLLAQKST</sequence>
<comment type="similarity">
    <text evidence="2 12">Belongs to the amiloride-sensitive sodium channel (TC 1.A.6) family.</text>
</comment>
<keyword evidence="4 12" id="KW-0894">Sodium channel</keyword>
<dbReference type="InterPro" id="IPR001873">
    <property type="entry name" value="ENaC"/>
</dbReference>
<evidence type="ECO:0000256" key="9">
    <source>
        <dbReference type="ARBA" id="ARBA00023136"/>
    </source>
</evidence>
<evidence type="ECO:0000313" key="15">
    <source>
        <dbReference type="Proteomes" id="UP001159042"/>
    </source>
</evidence>
<keyword evidence="5 12" id="KW-0812">Transmembrane</keyword>
<dbReference type="Pfam" id="PF00858">
    <property type="entry name" value="ASC"/>
    <property type="match status" value="1"/>
</dbReference>
<keyword evidence="15" id="KW-1185">Reference proteome</keyword>
<dbReference type="PANTHER" id="PTHR11690">
    <property type="entry name" value="AMILORIDE-SENSITIVE SODIUM CHANNEL-RELATED"/>
    <property type="match status" value="1"/>
</dbReference>
<evidence type="ECO:0000256" key="6">
    <source>
        <dbReference type="ARBA" id="ARBA00022989"/>
    </source>
</evidence>
<protein>
    <submittedName>
        <fullName evidence="14">Uncharacterized protein</fullName>
    </submittedName>
</protein>
<keyword evidence="10 12" id="KW-0739">Sodium transport</keyword>
<evidence type="ECO:0000313" key="14">
    <source>
        <dbReference type="EMBL" id="KAJ8923404.1"/>
    </source>
</evidence>
<reference evidence="14 15" key="1">
    <citation type="journal article" date="2023" name="Insect Mol. Biol.">
        <title>Genome sequencing provides insights into the evolution of gene families encoding plant cell wall-degrading enzymes in longhorned beetles.</title>
        <authorList>
            <person name="Shin N.R."/>
            <person name="Okamura Y."/>
            <person name="Kirsch R."/>
            <person name="Pauchet Y."/>
        </authorList>
    </citation>
    <scope>NUCLEOTIDE SEQUENCE [LARGE SCALE GENOMIC DNA]</scope>
    <source>
        <strain evidence="14">EAD_L_NR</strain>
    </source>
</reference>
<keyword evidence="11 12" id="KW-0407">Ion channel</keyword>
<dbReference type="GO" id="GO:0015280">
    <property type="term" value="F:ligand-gated sodium channel activity"/>
    <property type="evidence" value="ECO:0007669"/>
    <property type="project" value="TreeGrafter"/>
</dbReference>
<feature type="transmembrane region" description="Helical" evidence="13">
    <location>
        <begin position="58"/>
        <end position="76"/>
    </location>
</feature>
<keyword evidence="6 13" id="KW-1133">Transmembrane helix</keyword>
<keyword evidence="8 12" id="KW-0406">Ion transport</keyword>
<evidence type="ECO:0000256" key="4">
    <source>
        <dbReference type="ARBA" id="ARBA00022461"/>
    </source>
</evidence>
<keyword evidence="3 12" id="KW-0813">Transport</keyword>
<evidence type="ECO:0000256" key="10">
    <source>
        <dbReference type="ARBA" id="ARBA00023201"/>
    </source>
</evidence>
<evidence type="ECO:0000256" key="5">
    <source>
        <dbReference type="ARBA" id="ARBA00022692"/>
    </source>
</evidence>
<comment type="caution">
    <text evidence="14">The sequence shown here is derived from an EMBL/GenBank/DDBJ whole genome shotgun (WGS) entry which is preliminary data.</text>
</comment>
<evidence type="ECO:0000256" key="7">
    <source>
        <dbReference type="ARBA" id="ARBA00023053"/>
    </source>
</evidence>
<proteinExistence type="inferred from homology"/>
<evidence type="ECO:0000256" key="2">
    <source>
        <dbReference type="ARBA" id="ARBA00007193"/>
    </source>
</evidence>
<name>A0AAV8WA64_9CUCU</name>
<dbReference type="EMBL" id="JANEYG010000005">
    <property type="protein sequence ID" value="KAJ8923404.1"/>
    <property type="molecule type" value="Genomic_DNA"/>
</dbReference>
<dbReference type="Proteomes" id="UP001159042">
    <property type="component" value="Unassembled WGS sequence"/>
</dbReference>
<dbReference type="PROSITE" id="PS01206">
    <property type="entry name" value="ASC"/>
    <property type="match status" value="1"/>
</dbReference>
<evidence type="ECO:0000256" key="1">
    <source>
        <dbReference type="ARBA" id="ARBA00004141"/>
    </source>
</evidence>
<dbReference type="PANTHER" id="PTHR11690:SF288">
    <property type="entry name" value="AMILORIDE-SENSITIVE NA+ CHANNEL-RELATED"/>
    <property type="match status" value="1"/>
</dbReference>